<keyword evidence="4" id="KW-0449">Lipoprotein</keyword>
<evidence type="ECO:0000256" key="4">
    <source>
        <dbReference type="ARBA" id="ARBA00023288"/>
    </source>
</evidence>
<keyword evidence="8" id="KW-1185">Reference proteome</keyword>
<accession>A0ABV7XAK0</accession>
<feature type="domain" description="Glycine zipper 2TM" evidence="6">
    <location>
        <begin position="71"/>
        <end position="110"/>
    </location>
</feature>
<evidence type="ECO:0000256" key="1">
    <source>
        <dbReference type="ARBA" id="ARBA00004459"/>
    </source>
</evidence>
<protein>
    <recommendedName>
        <fullName evidence="3">17 kDa surface antigen</fullName>
    </recommendedName>
</protein>
<keyword evidence="5" id="KW-0732">Signal</keyword>
<evidence type="ECO:0000256" key="2">
    <source>
        <dbReference type="ARBA" id="ARBA00008681"/>
    </source>
</evidence>
<name>A0ABV7XAK0_9SPHN</name>
<evidence type="ECO:0000313" key="8">
    <source>
        <dbReference type="Proteomes" id="UP001595615"/>
    </source>
</evidence>
<evidence type="ECO:0000259" key="6">
    <source>
        <dbReference type="Pfam" id="PF05433"/>
    </source>
</evidence>
<feature type="chain" id="PRO_5046477252" description="17 kDa surface antigen" evidence="5">
    <location>
        <begin position="21"/>
        <end position="119"/>
    </location>
</feature>
<sequence>MKKIVLTAVAATMFAAPAMARPPQHAPAHGWRAQQYAQNYQQPRYYNDGRAYYGQQRAYNDGVCRKDSNTGGTVLGALAGGVAGNVIAGRGDKTLGTVIGVLGGGIAGRELDKRKYSCR</sequence>
<gene>
    <name evidence="7" type="ORF">ACFOMD_06810</name>
</gene>
<reference evidence="8" key="1">
    <citation type="journal article" date="2019" name="Int. J. Syst. Evol. Microbiol.">
        <title>The Global Catalogue of Microorganisms (GCM) 10K type strain sequencing project: providing services to taxonomists for standard genome sequencing and annotation.</title>
        <authorList>
            <consortium name="The Broad Institute Genomics Platform"/>
            <consortium name="The Broad Institute Genome Sequencing Center for Infectious Disease"/>
            <person name="Wu L."/>
            <person name="Ma J."/>
        </authorList>
    </citation>
    <scope>NUCLEOTIDE SEQUENCE [LARGE SCALE GENOMIC DNA]</scope>
    <source>
        <strain evidence="8">KCTC 42644</strain>
    </source>
</reference>
<feature type="signal peptide" evidence="5">
    <location>
        <begin position="1"/>
        <end position="20"/>
    </location>
</feature>
<comment type="caution">
    <text evidence="7">The sequence shown here is derived from an EMBL/GenBank/DDBJ whole genome shotgun (WGS) entry which is preliminary data.</text>
</comment>
<dbReference type="EMBL" id="JBHRXV010000004">
    <property type="protein sequence ID" value="MFC3712273.1"/>
    <property type="molecule type" value="Genomic_DNA"/>
</dbReference>
<dbReference type="RefSeq" id="WP_380858820.1">
    <property type="nucleotide sequence ID" value="NZ_JBHRXV010000004.1"/>
</dbReference>
<comment type="subcellular location">
    <subcellularLocation>
        <location evidence="1">Cell outer membrane</location>
        <topology evidence="1">Lipid-anchor</topology>
    </subcellularLocation>
</comment>
<evidence type="ECO:0000313" key="7">
    <source>
        <dbReference type="EMBL" id="MFC3712273.1"/>
    </source>
</evidence>
<evidence type="ECO:0000256" key="3">
    <source>
        <dbReference type="ARBA" id="ARBA00015281"/>
    </source>
</evidence>
<comment type="similarity">
    <text evidence="2">Belongs to the rickettsiale 17 kDa surface antigen family.</text>
</comment>
<evidence type="ECO:0000256" key="5">
    <source>
        <dbReference type="SAM" id="SignalP"/>
    </source>
</evidence>
<dbReference type="InterPro" id="IPR008816">
    <property type="entry name" value="Gly_zipper_2TM_dom"/>
</dbReference>
<dbReference type="Pfam" id="PF05433">
    <property type="entry name" value="Rick_17kDa_Anti"/>
    <property type="match status" value="1"/>
</dbReference>
<dbReference type="Proteomes" id="UP001595615">
    <property type="component" value="Unassembled WGS sequence"/>
</dbReference>
<proteinExistence type="inferred from homology"/>
<organism evidence="7 8">
    <name type="scientific">Sphingoaurantiacus capsulatus</name>
    <dbReference type="NCBI Taxonomy" id="1771310"/>
    <lineage>
        <taxon>Bacteria</taxon>
        <taxon>Pseudomonadati</taxon>
        <taxon>Pseudomonadota</taxon>
        <taxon>Alphaproteobacteria</taxon>
        <taxon>Sphingomonadales</taxon>
        <taxon>Sphingosinicellaceae</taxon>
        <taxon>Sphingoaurantiacus</taxon>
    </lineage>
</organism>